<keyword evidence="2" id="KW-0533">Nickel</keyword>
<evidence type="ECO:0000313" key="10">
    <source>
        <dbReference type="EMBL" id="AUM14318.1"/>
    </source>
</evidence>
<evidence type="ECO:0000256" key="7">
    <source>
        <dbReference type="ARBA" id="ARBA00023134"/>
    </source>
</evidence>
<evidence type="ECO:0000256" key="1">
    <source>
        <dbReference type="ARBA" id="ARBA00006211"/>
    </source>
</evidence>
<evidence type="ECO:0000259" key="9">
    <source>
        <dbReference type="Pfam" id="PF02492"/>
    </source>
</evidence>
<evidence type="ECO:0000256" key="6">
    <source>
        <dbReference type="ARBA" id="ARBA00022833"/>
    </source>
</evidence>
<evidence type="ECO:0000256" key="5">
    <source>
        <dbReference type="ARBA" id="ARBA00022801"/>
    </source>
</evidence>
<dbReference type="Pfam" id="PF02492">
    <property type="entry name" value="cobW"/>
    <property type="match status" value="1"/>
</dbReference>
<evidence type="ECO:0000256" key="3">
    <source>
        <dbReference type="ARBA" id="ARBA00022723"/>
    </source>
</evidence>
<sequence>MCKVCGCSEGNSRVSGLALQPVRTHAAGLSPSRMVSIEQDILSKNDSYAKENRDRLARDKVFAVNLMSGPGAGKTSLLVKTLSDLQGSIPMCVIEGDQETSNDADRIRATGASAIQINTGKGCHLDAHMVGHALDKLNVALGSTLFIENVGNLVCPSGFDLGERQRVAILSVTEGDDKPLKYPDMFAFANVLLLSKIDLLPYVDFNMDQCIEYARRINPSISVIPVSVKSGEGMEQWYGWLRSHNNDATSTVV</sequence>
<comment type="similarity">
    <text evidence="1">Belongs to the SIMIBI class G3E GTPase family. HypB/HupM subfamily.</text>
</comment>
<gene>
    <name evidence="10" type="primary">hypB</name>
    <name evidence="10" type="ORF">Kalk_18640</name>
</gene>
<keyword evidence="11" id="KW-1185">Reference proteome</keyword>
<keyword evidence="4" id="KW-0547">Nucleotide-binding</keyword>
<dbReference type="NCBIfam" id="TIGR00073">
    <property type="entry name" value="hypB"/>
    <property type="match status" value="1"/>
</dbReference>
<dbReference type="KEGG" id="kak:Kalk_18640"/>
<organism evidence="10 11">
    <name type="scientific">Ketobacter alkanivorans</name>
    <dbReference type="NCBI Taxonomy" id="1917421"/>
    <lineage>
        <taxon>Bacteria</taxon>
        <taxon>Pseudomonadati</taxon>
        <taxon>Pseudomonadota</taxon>
        <taxon>Gammaproteobacteria</taxon>
        <taxon>Pseudomonadales</taxon>
        <taxon>Ketobacteraceae</taxon>
        <taxon>Ketobacter</taxon>
    </lineage>
</organism>
<name>A0A2K9LPS7_9GAMM</name>
<dbReference type="Gene3D" id="3.40.50.300">
    <property type="entry name" value="P-loop containing nucleotide triphosphate hydrolases"/>
    <property type="match status" value="1"/>
</dbReference>
<dbReference type="CDD" id="cd05390">
    <property type="entry name" value="HypB"/>
    <property type="match status" value="1"/>
</dbReference>
<dbReference type="InterPro" id="IPR004392">
    <property type="entry name" value="Hyd_mat_HypB"/>
</dbReference>
<accession>A0A2K9LPS7</accession>
<keyword evidence="5" id="KW-0378">Hydrolase</keyword>
<proteinExistence type="inferred from homology"/>
<dbReference type="EMBL" id="CP022684">
    <property type="protein sequence ID" value="AUM14318.1"/>
    <property type="molecule type" value="Genomic_DNA"/>
</dbReference>
<keyword evidence="3" id="KW-0479">Metal-binding</keyword>
<keyword evidence="7" id="KW-0342">GTP-binding</keyword>
<evidence type="ECO:0000256" key="8">
    <source>
        <dbReference type="ARBA" id="ARBA00035238"/>
    </source>
</evidence>
<dbReference type="InterPro" id="IPR027417">
    <property type="entry name" value="P-loop_NTPase"/>
</dbReference>
<reference evidence="11" key="1">
    <citation type="submission" date="2017-08" db="EMBL/GenBank/DDBJ databases">
        <title>Direct submision.</title>
        <authorList>
            <person name="Kim S.-J."/>
            <person name="Rhee S.-K."/>
        </authorList>
    </citation>
    <scope>NUCLEOTIDE SEQUENCE [LARGE SCALE GENOMIC DNA]</scope>
    <source>
        <strain evidence="11">GI5</strain>
    </source>
</reference>
<dbReference type="GO" id="GO:0003924">
    <property type="term" value="F:GTPase activity"/>
    <property type="evidence" value="ECO:0007669"/>
    <property type="project" value="InterPro"/>
</dbReference>
<protein>
    <recommendedName>
        <fullName evidence="8">Hydrogenase maturation factor HypB</fullName>
    </recommendedName>
</protein>
<dbReference type="PIRSF" id="PIRSF005624">
    <property type="entry name" value="Ni-bind_GTPase"/>
    <property type="match status" value="1"/>
</dbReference>
<dbReference type="GO" id="GO:0008270">
    <property type="term" value="F:zinc ion binding"/>
    <property type="evidence" value="ECO:0007669"/>
    <property type="project" value="TreeGrafter"/>
</dbReference>
<dbReference type="AlphaFoldDB" id="A0A2K9LPS7"/>
<keyword evidence="6" id="KW-0862">Zinc</keyword>
<dbReference type="InterPro" id="IPR003495">
    <property type="entry name" value="CobW/HypB/UreG_nucleotide-bd"/>
</dbReference>
<evidence type="ECO:0000256" key="4">
    <source>
        <dbReference type="ARBA" id="ARBA00022741"/>
    </source>
</evidence>
<dbReference type="PANTHER" id="PTHR30134:SF2">
    <property type="entry name" value="HYDROGENASE MATURATION FACTOR HYPB"/>
    <property type="match status" value="1"/>
</dbReference>
<dbReference type="OrthoDB" id="9802035at2"/>
<dbReference type="GO" id="GO:0005525">
    <property type="term" value="F:GTP binding"/>
    <property type="evidence" value="ECO:0007669"/>
    <property type="project" value="UniProtKB-KW"/>
</dbReference>
<dbReference type="SUPFAM" id="SSF52540">
    <property type="entry name" value="P-loop containing nucleoside triphosphate hydrolases"/>
    <property type="match status" value="1"/>
</dbReference>
<dbReference type="GO" id="GO:0051604">
    <property type="term" value="P:protein maturation"/>
    <property type="evidence" value="ECO:0007669"/>
    <property type="project" value="InterPro"/>
</dbReference>
<dbReference type="RefSeq" id="WP_101895692.1">
    <property type="nucleotide sequence ID" value="NZ_CP022684.1"/>
</dbReference>
<dbReference type="GO" id="GO:0016151">
    <property type="term" value="F:nickel cation binding"/>
    <property type="evidence" value="ECO:0007669"/>
    <property type="project" value="InterPro"/>
</dbReference>
<evidence type="ECO:0000313" key="11">
    <source>
        <dbReference type="Proteomes" id="UP000235116"/>
    </source>
</evidence>
<dbReference type="PANTHER" id="PTHR30134">
    <property type="entry name" value="HYDROGENASE PROTEIN ASSEMBLY PROTEIN, NICKEL CHAPERONE"/>
    <property type="match status" value="1"/>
</dbReference>
<evidence type="ECO:0000256" key="2">
    <source>
        <dbReference type="ARBA" id="ARBA00022596"/>
    </source>
</evidence>
<dbReference type="Proteomes" id="UP000235116">
    <property type="component" value="Chromosome"/>
</dbReference>
<feature type="domain" description="CobW/HypB/UreG nucleotide-binding" evidence="9">
    <location>
        <begin position="66"/>
        <end position="224"/>
    </location>
</feature>